<dbReference type="SUPFAM" id="SSF54060">
    <property type="entry name" value="His-Me finger endonucleases"/>
    <property type="match status" value="1"/>
</dbReference>
<dbReference type="Gene3D" id="3.90.75.20">
    <property type="match status" value="1"/>
</dbReference>
<proteinExistence type="predicted"/>
<evidence type="ECO:0000313" key="3">
    <source>
        <dbReference type="Proteomes" id="UP001223176"/>
    </source>
</evidence>
<dbReference type="Proteomes" id="UP001223176">
    <property type="component" value="Segment"/>
</dbReference>
<accession>A0AAF0KY95</accession>
<dbReference type="Pfam" id="PF13392">
    <property type="entry name" value="HNH_3"/>
    <property type="match status" value="1"/>
</dbReference>
<dbReference type="GO" id="GO:0003677">
    <property type="term" value="F:DNA binding"/>
    <property type="evidence" value="ECO:0007669"/>
    <property type="project" value="InterPro"/>
</dbReference>
<dbReference type="InterPro" id="IPR016177">
    <property type="entry name" value="DNA-bd_dom_sf"/>
</dbReference>
<dbReference type="EMBL" id="OQ829281">
    <property type="protein sequence ID" value="WHS68309.1"/>
    <property type="molecule type" value="Genomic_DNA"/>
</dbReference>
<organism evidence="2 3">
    <name type="scientific">phage PKM.Lu.22.1</name>
    <dbReference type="NCBI Taxonomy" id="3049197"/>
    <lineage>
        <taxon>Viruses</taxon>
        <taxon>Duplodnaviria</taxon>
        <taxon>Heunggongvirae</taxon>
        <taxon>Uroviricota</taxon>
        <taxon>Caudoviricetes</taxon>
        <taxon>Grimontviridae</taxon>
    </lineage>
</organism>
<dbReference type="CDD" id="cd00085">
    <property type="entry name" value="HNHc"/>
    <property type="match status" value="1"/>
</dbReference>
<evidence type="ECO:0000313" key="2">
    <source>
        <dbReference type="EMBL" id="WHS68309.1"/>
    </source>
</evidence>
<dbReference type="InterPro" id="IPR003615">
    <property type="entry name" value="HNH_nuc"/>
</dbReference>
<feature type="domain" description="HNH nuclease" evidence="1">
    <location>
        <begin position="7"/>
        <end position="45"/>
    </location>
</feature>
<reference evidence="2" key="1">
    <citation type="submission" date="2023-04" db="EMBL/GenBank/DDBJ databases">
        <title>Isolation and Characterization of Novel Plasmid-specific Phages Infecting Bacteria Carrying Diverse Conjugative Plasmids.</title>
        <authorList>
            <person name="Parra B."/>
            <person name="Cockx B."/>
            <person name="Lutz V.T."/>
            <person name="Bronsted L."/>
            <person name="Smets B.F."/>
            <person name="Dechesne A."/>
        </authorList>
    </citation>
    <scope>NUCLEOTIDE SEQUENCE</scope>
</reference>
<name>A0AAF0KY95_9CAUD</name>
<evidence type="ECO:0000259" key="1">
    <source>
        <dbReference type="Pfam" id="PF13392"/>
    </source>
</evidence>
<dbReference type="SUPFAM" id="SSF54171">
    <property type="entry name" value="DNA-binding domain"/>
    <property type="match status" value="1"/>
</dbReference>
<dbReference type="InterPro" id="IPR044925">
    <property type="entry name" value="His-Me_finger_sf"/>
</dbReference>
<protein>
    <recommendedName>
        <fullName evidence="1">HNH nuclease domain-containing protein</fullName>
    </recommendedName>
</protein>
<keyword evidence="3" id="KW-1185">Reference proteome</keyword>
<sequence length="110" mass="12571">MSLYRYRVIWYFYKGVLPSKQIDHIDRNPSNDSCDNLREVTNECNSWNKGLNSNNTTGIKGVYLQKGKYIANISIDGKTLYLGTFLTKEQAEVARQSAESGHKTERGFTI</sequence>